<name>A0ABW0MTH1_9BURK</name>
<dbReference type="SUPFAM" id="SSF56399">
    <property type="entry name" value="ADP-ribosylation"/>
    <property type="match status" value="1"/>
</dbReference>
<dbReference type="RefSeq" id="WP_379760839.1">
    <property type="nucleotide sequence ID" value="NZ_JBHSMR010000014.1"/>
</dbReference>
<dbReference type="GO" id="GO:0016740">
    <property type="term" value="F:transferase activity"/>
    <property type="evidence" value="ECO:0007669"/>
    <property type="project" value="UniProtKB-KW"/>
</dbReference>
<dbReference type="Gene3D" id="3.20.170.30">
    <property type="match status" value="1"/>
</dbReference>
<dbReference type="PANTHER" id="PTHR12684:SF2">
    <property type="entry name" value="TRNA 2'-PHOSPHOTRANSFERASE 1"/>
    <property type="match status" value="1"/>
</dbReference>
<organism evidence="6 7">
    <name type="scientific">Massilia suwonensis</name>
    <dbReference type="NCBI Taxonomy" id="648895"/>
    <lineage>
        <taxon>Bacteria</taxon>
        <taxon>Pseudomonadati</taxon>
        <taxon>Pseudomonadota</taxon>
        <taxon>Betaproteobacteria</taxon>
        <taxon>Burkholderiales</taxon>
        <taxon>Oxalobacteraceae</taxon>
        <taxon>Telluria group</taxon>
        <taxon>Massilia</taxon>
    </lineage>
</organism>
<dbReference type="InterPro" id="IPR002745">
    <property type="entry name" value="Ptrans_KptA/Tpt1"/>
</dbReference>
<evidence type="ECO:0000313" key="6">
    <source>
        <dbReference type="EMBL" id="MFC5480896.1"/>
    </source>
</evidence>
<dbReference type="InterPro" id="IPR042080">
    <property type="entry name" value="RNA_2'-PTrans_N"/>
</dbReference>
<comment type="similarity">
    <text evidence="1 5">Belongs to the KptA/TPT1 family.</text>
</comment>
<comment type="caution">
    <text evidence="6">The sequence shown here is derived from an EMBL/GenBank/DDBJ whole genome shotgun (WGS) entry which is preliminary data.</text>
</comment>
<dbReference type="Gene3D" id="1.10.10.970">
    <property type="entry name" value="RNA 2'-phosphotransferase, Tpt1/KptA family, N-terminal domain"/>
    <property type="match status" value="1"/>
</dbReference>
<evidence type="ECO:0000256" key="1">
    <source>
        <dbReference type="ARBA" id="ARBA00009836"/>
    </source>
</evidence>
<dbReference type="Proteomes" id="UP001596101">
    <property type="component" value="Unassembled WGS sequence"/>
</dbReference>
<proteinExistence type="inferred from homology"/>
<keyword evidence="7" id="KW-1185">Reference proteome</keyword>
<evidence type="ECO:0000256" key="3">
    <source>
        <dbReference type="ARBA" id="ARBA00023027"/>
    </source>
</evidence>
<comment type="function">
    <text evidence="4 5">Removes the 2'-phosphate from RNA via an intermediate in which the phosphate is ADP-ribosylated by NAD followed by a presumed transesterification to release the RNA and generate ADP-ribose 1''-2''-cyclic phosphate (APPR&gt;P). May function as an ADP-ribosylase.</text>
</comment>
<evidence type="ECO:0000313" key="7">
    <source>
        <dbReference type="Proteomes" id="UP001596101"/>
    </source>
</evidence>
<keyword evidence="2 5" id="KW-0808">Transferase</keyword>
<reference evidence="7" key="1">
    <citation type="journal article" date="2019" name="Int. J. Syst. Evol. Microbiol.">
        <title>The Global Catalogue of Microorganisms (GCM) 10K type strain sequencing project: providing services to taxonomists for standard genome sequencing and annotation.</title>
        <authorList>
            <consortium name="The Broad Institute Genomics Platform"/>
            <consortium name="The Broad Institute Genome Sequencing Center for Infectious Disease"/>
            <person name="Wu L."/>
            <person name="Ma J."/>
        </authorList>
    </citation>
    <scope>NUCLEOTIDE SEQUENCE [LARGE SCALE GENOMIC DNA]</scope>
    <source>
        <strain evidence="7">CCUG 43111</strain>
    </source>
</reference>
<dbReference type="Pfam" id="PF01885">
    <property type="entry name" value="PTS_2-RNA"/>
    <property type="match status" value="1"/>
</dbReference>
<keyword evidence="3 5" id="KW-0520">NAD</keyword>
<dbReference type="NCBIfam" id="NF002014">
    <property type="entry name" value="PRK00819.1-4"/>
    <property type="match status" value="1"/>
</dbReference>
<evidence type="ECO:0000256" key="5">
    <source>
        <dbReference type="HAMAP-Rule" id="MF_00299"/>
    </source>
</evidence>
<protein>
    <recommendedName>
        <fullName evidence="5">Probable RNA 2'-phosphotransferase</fullName>
        <ecNumber evidence="5">2.7.1.-</ecNumber>
    </recommendedName>
</protein>
<dbReference type="EMBL" id="JBHSMR010000014">
    <property type="protein sequence ID" value="MFC5480896.1"/>
    <property type="molecule type" value="Genomic_DNA"/>
</dbReference>
<dbReference type="EC" id="2.7.1.-" evidence="5"/>
<gene>
    <name evidence="5" type="primary">kptA</name>
    <name evidence="6" type="ORF">ACFPQ5_22055</name>
</gene>
<dbReference type="PANTHER" id="PTHR12684">
    <property type="entry name" value="PUTATIVE PHOSPHOTRANSFERASE"/>
    <property type="match status" value="1"/>
</dbReference>
<dbReference type="NCBIfam" id="NF002012">
    <property type="entry name" value="PRK00819.1-1"/>
    <property type="match status" value="1"/>
</dbReference>
<sequence>MGKRIVETSKFLSFVLRHQPQAIGIDLDREGWTDIDALIAAATRDGRRLDRTLLDEVVRTNDKGRFAVSSDGLRIRAVQGHSTAAVALSHRALAPPPLLYHGTASRFVAAIMREGLRAGSRHHVHLSQEQATAASVGARYGVPVVLHVDAAAMAADGFVFYLADNGVWLTDTVPPRYLGR</sequence>
<dbReference type="InterPro" id="IPR042081">
    <property type="entry name" value="RNA_2'-PTrans_C"/>
</dbReference>
<dbReference type="InterPro" id="IPR022928">
    <property type="entry name" value="RNA_2'-PTrans_KptA"/>
</dbReference>
<evidence type="ECO:0000256" key="2">
    <source>
        <dbReference type="ARBA" id="ARBA00022679"/>
    </source>
</evidence>
<dbReference type="HAMAP" id="MF_00299">
    <property type="entry name" value="KptA"/>
    <property type="match status" value="1"/>
</dbReference>
<evidence type="ECO:0000256" key="4">
    <source>
        <dbReference type="ARBA" id="ARBA00025212"/>
    </source>
</evidence>
<accession>A0ABW0MTH1</accession>